<feature type="modified residue" description="4-aspartylphosphate" evidence="1">
    <location>
        <position position="62"/>
    </location>
</feature>
<keyword evidence="1" id="KW-0597">Phosphoprotein</keyword>
<gene>
    <name evidence="3" type="ORF">G9Q97_18255</name>
</gene>
<comment type="caution">
    <text evidence="3">The sequence shown here is derived from an EMBL/GenBank/DDBJ whole genome shotgun (WGS) entry which is preliminary data.</text>
</comment>
<evidence type="ECO:0000256" key="1">
    <source>
        <dbReference type="PROSITE-ProRule" id="PRU00169"/>
    </source>
</evidence>
<reference evidence="3 4" key="1">
    <citation type="submission" date="2020-03" db="EMBL/GenBank/DDBJ databases">
        <title>Cyclobacterium plantarum sp. nov., a marine bacterium isolated from a coastal-marine wetland.</title>
        <authorList>
            <person name="Sanchez-Porro C."/>
            <person name="Ventosa A."/>
            <person name="Amoozegar M."/>
        </authorList>
    </citation>
    <scope>NUCLEOTIDE SEQUENCE [LARGE SCALE GENOMIC DNA]</scope>
    <source>
        <strain evidence="3 4">GBPx2</strain>
    </source>
</reference>
<dbReference type="Gene3D" id="3.40.50.2300">
    <property type="match status" value="1"/>
</dbReference>
<feature type="domain" description="Response regulatory" evidence="2">
    <location>
        <begin position="4"/>
        <end position="129"/>
    </location>
</feature>
<dbReference type="EMBL" id="JAANYN010000008">
    <property type="protein sequence ID" value="NHE58757.1"/>
    <property type="molecule type" value="Genomic_DNA"/>
</dbReference>
<dbReference type="RefSeq" id="WP_166149443.1">
    <property type="nucleotide sequence ID" value="NZ_JAANYN010000008.1"/>
</dbReference>
<dbReference type="PANTHER" id="PTHR44520:SF2">
    <property type="entry name" value="RESPONSE REGULATOR RCP1"/>
    <property type="match status" value="1"/>
</dbReference>
<organism evidence="3 4">
    <name type="scientific">Cyclobacterium plantarum</name>
    <dbReference type="NCBI Taxonomy" id="2716263"/>
    <lineage>
        <taxon>Bacteria</taxon>
        <taxon>Pseudomonadati</taxon>
        <taxon>Bacteroidota</taxon>
        <taxon>Cytophagia</taxon>
        <taxon>Cytophagales</taxon>
        <taxon>Cyclobacteriaceae</taxon>
        <taxon>Cyclobacterium</taxon>
    </lineage>
</organism>
<evidence type="ECO:0000259" key="2">
    <source>
        <dbReference type="PROSITE" id="PS50110"/>
    </source>
</evidence>
<proteinExistence type="predicted"/>
<accession>A0ABX0HE11</accession>
<evidence type="ECO:0000313" key="4">
    <source>
        <dbReference type="Proteomes" id="UP000649799"/>
    </source>
</evidence>
<sequence>MCINLVVVDDSDVDILIIEDAISDISYPINFKSFSHPEKFLNYIEGINPEIFQMEKFIIISDINMPKINGFEMLERIRANAHLALVPIIMFSSSSSHSDAFKSLSLGANAYLTKPLQIDAYQQLICATIEFWRHHHHS</sequence>
<dbReference type="Pfam" id="PF00072">
    <property type="entry name" value="Response_reg"/>
    <property type="match status" value="1"/>
</dbReference>
<evidence type="ECO:0000313" key="3">
    <source>
        <dbReference type="EMBL" id="NHE58757.1"/>
    </source>
</evidence>
<keyword evidence="4" id="KW-1185">Reference proteome</keyword>
<name>A0ABX0HE11_9BACT</name>
<dbReference type="InterPro" id="IPR001789">
    <property type="entry name" value="Sig_transdc_resp-reg_receiver"/>
</dbReference>
<dbReference type="PROSITE" id="PS50110">
    <property type="entry name" value="RESPONSE_REGULATORY"/>
    <property type="match status" value="1"/>
</dbReference>
<dbReference type="SMART" id="SM00448">
    <property type="entry name" value="REC"/>
    <property type="match status" value="1"/>
</dbReference>
<dbReference type="PANTHER" id="PTHR44520">
    <property type="entry name" value="RESPONSE REGULATOR RCP1-RELATED"/>
    <property type="match status" value="1"/>
</dbReference>
<dbReference type="InterPro" id="IPR052893">
    <property type="entry name" value="TCS_response_regulator"/>
</dbReference>
<dbReference type="SUPFAM" id="SSF52172">
    <property type="entry name" value="CheY-like"/>
    <property type="match status" value="1"/>
</dbReference>
<dbReference type="Proteomes" id="UP000649799">
    <property type="component" value="Unassembled WGS sequence"/>
</dbReference>
<dbReference type="InterPro" id="IPR011006">
    <property type="entry name" value="CheY-like_superfamily"/>
</dbReference>
<protein>
    <submittedName>
        <fullName evidence="3">Response regulator</fullName>
    </submittedName>
</protein>